<evidence type="ECO:0000259" key="3">
    <source>
        <dbReference type="SMART" id="SM00827"/>
    </source>
</evidence>
<dbReference type="EMBL" id="JAERRG010000229">
    <property type="protein sequence ID" value="MBL1121215.1"/>
    <property type="molecule type" value="Genomic_DNA"/>
</dbReference>
<name>A0ABS1QA24_9ACTN</name>
<reference evidence="4 5" key="1">
    <citation type="submission" date="2021-01" db="EMBL/GenBank/DDBJ databases">
        <title>WGS of actinomycetes isolated from Thailand.</title>
        <authorList>
            <person name="Thawai C."/>
        </authorList>
    </citation>
    <scope>NUCLEOTIDE SEQUENCE [LARGE SCALE GENOMIC DNA]</scope>
    <source>
        <strain evidence="4 5">CA3R110</strain>
    </source>
</reference>
<accession>A0ABS1QA24</accession>
<evidence type="ECO:0000313" key="5">
    <source>
        <dbReference type="Proteomes" id="UP000621510"/>
    </source>
</evidence>
<feature type="non-terminal residue" evidence="4">
    <location>
        <position position="122"/>
    </location>
</feature>
<evidence type="ECO:0000313" key="4">
    <source>
        <dbReference type="EMBL" id="MBL1121215.1"/>
    </source>
</evidence>
<gene>
    <name evidence="4" type="ORF">JK364_54725</name>
</gene>
<organism evidence="4 5">
    <name type="scientific">Streptomyces endocoffeicus</name>
    <dbReference type="NCBI Taxonomy" id="2898945"/>
    <lineage>
        <taxon>Bacteria</taxon>
        <taxon>Bacillati</taxon>
        <taxon>Actinomycetota</taxon>
        <taxon>Actinomycetes</taxon>
        <taxon>Kitasatosporales</taxon>
        <taxon>Streptomycetaceae</taxon>
        <taxon>Streptomyces</taxon>
    </lineage>
</organism>
<feature type="domain" description="Malonyl-CoA:ACP transacylase (MAT)" evidence="3">
    <location>
        <begin position="1"/>
        <end position="122"/>
    </location>
</feature>
<keyword evidence="1" id="KW-0808">Transferase</keyword>
<protein>
    <submittedName>
        <fullName evidence="4">Acyltransferase domain-containing protein</fullName>
    </submittedName>
</protein>
<feature type="non-terminal residue" evidence="4">
    <location>
        <position position="1"/>
    </location>
</feature>
<keyword evidence="5" id="KW-1185">Reference proteome</keyword>
<dbReference type="InterPro" id="IPR016035">
    <property type="entry name" value="Acyl_Trfase/lysoPLipase"/>
</dbReference>
<dbReference type="PANTHER" id="PTHR43775">
    <property type="entry name" value="FATTY ACID SYNTHASE"/>
    <property type="match status" value="1"/>
</dbReference>
<dbReference type="GO" id="GO:0016746">
    <property type="term" value="F:acyltransferase activity"/>
    <property type="evidence" value="ECO:0007669"/>
    <property type="project" value="UniProtKB-KW"/>
</dbReference>
<dbReference type="SMART" id="SM00827">
    <property type="entry name" value="PKS_AT"/>
    <property type="match status" value="1"/>
</dbReference>
<dbReference type="SUPFAM" id="SSF52151">
    <property type="entry name" value="FabD/lysophospholipase-like"/>
    <property type="match status" value="1"/>
</dbReference>
<sequence>VAELVGVCAGRGWKTRRLAVSHAFHSALMEPMLEEFAGALDGITFGSPRIPVVSTVTGEPLTVVDAGYWVDQVRRPVRFADAVAFVAEAGVGTFVEVGPDAVLTPMVEQTVDDAVVVPVADR</sequence>
<comment type="caution">
    <text evidence="4">The sequence shown here is derived from an EMBL/GenBank/DDBJ whole genome shotgun (WGS) entry which is preliminary data.</text>
</comment>
<dbReference type="Gene3D" id="3.40.366.10">
    <property type="entry name" value="Malonyl-Coenzyme A Acyl Carrier Protein, domain 2"/>
    <property type="match status" value="1"/>
</dbReference>
<keyword evidence="4" id="KW-0012">Acyltransferase</keyword>
<evidence type="ECO:0000256" key="1">
    <source>
        <dbReference type="ARBA" id="ARBA00022679"/>
    </source>
</evidence>
<evidence type="ECO:0000256" key="2">
    <source>
        <dbReference type="ARBA" id="ARBA00023268"/>
    </source>
</evidence>
<dbReference type="Pfam" id="PF00698">
    <property type="entry name" value="Acyl_transf_1"/>
    <property type="match status" value="1"/>
</dbReference>
<keyword evidence="2" id="KW-0511">Multifunctional enzyme</keyword>
<dbReference type="InterPro" id="IPR001227">
    <property type="entry name" value="Ac_transferase_dom_sf"/>
</dbReference>
<proteinExistence type="predicted"/>
<dbReference type="InterPro" id="IPR050091">
    <property type="entry name" value="PKS_NRPS_Biosynth_Enz"/>
</dbReference>
<dbReference type="Proteomes" id="UP000621510">
    <property type="component" value="Unassembled WGS sequence"/>
</dbReference>
<dbReference type="PANTHER" id="PTHR43775:SF51">
    <property type="entry name" value="INACTIVE PHENOLPHTHIOCEROL SYNTHESIS POLYKETIDE SYNTHASE TYPE I PKS1-RELATED"/>
    <property type="match status" value="1"/>
</dbReference>
<dbReference type="InterPro" id="IPR014043">
    <property type="entry name" value="Acyl_transferase_dom"/>
</dbReference>